<reference evidence="4" key="1">
    <citation type="submission" date="2016-02" db="EMBL/GenBank/DDBJ databases">
        <title>Comparative genomics of biotechnologically important yeasts.</title>
        <authorList>
            <consortium name="DOE Joint Genome Institute"/>
            <person name="Riley R."/>
            <person name="Haridas S."/>
            <person name="Wolfe K.H."/>
            <person name="Lopes M.R."/>
            <person name="Hittinger C.T."/>
            <person name="Goker M."/>
            <person name="Salamov A."/>
            <person name="Wisecaver J."/>
            <person name="Long T.M."/>
            <person name="Aerts A.L."/>
            <person name="Barry K."/>
            <person name="Choi C."/>
            <person name="Clum A."/>
            <person name="Coughlan A.Y."/>
            <person name="Deshpande S."/>
            <person name="Douglass A.P."/>
            <person name="Hanson S.J."/>
            <person name="Klenk H.-P."/>
            <person name="Labutti K."/>
            <person name="Lapidus A."/>
            <person name="Lindquist E."/>
            <person name="Lipzen A."/>
            <person name="Meier-Kolthoff J.P."/>
            <person name="Ohm R.A."/>
            <person name="Otillar R.P."/>
            <person name="Pangilinan J."/>
            <person name="Peng Y."/>
            <person name="Rokas A."/>
            <person name="Rosa C.A."/>
            <person name="Scheuner C."/>
            <person name="Sibirny A.A."/>
            <person name="Slot J.C."/>
            <person name="Stielow J.B."/>
            <person name="Sun H."/>
            <person name="Kurtzman C.P."/>
            <person name="Blackwell M."/>
            <person name="Jeffries T.W."/>
            <person name="Grigoriev I.V."/>
        </authorList>
    </citation>
    <scope>NUCLEOTIDE SEQUENCE [LARGE SCALE GENOMIC DNA]</scope>
    <source>
        <strain evidence="4">NRRL Y-17796</strain>
    </source>
</reference>
<dbReference type="InterPro" id="IPR029063">
    <property type="entry name" value="SAM-dependent_MTases_sf"/>
</dbReference>
<feature type="region of interest" description="Disordered" evidence="1">
    <location>
        <begin position="138"/>
        <end position="171"/>
    </location>
</feature>
<dbReference type="Pfam" id="PF08241">
    <property type="entry name" value="Methyltransf_11"/>
    <property type="match status" value="1"/>
</dbReference>
<dbReference type="EMBL" id="KV453843">
    <property type="protein sequence ID" value="ODV88733.1"/>
    <property type="molecule type" value="Genomic_DNA"/>
</dbReference>
<feature type="compositionally biased region" description="Basic and acidic residues" evidence="1">
    <location>
        <begin position="104"/>
        <end position="116"/>
    </location>
</feature>
<dbReference type="OrthoDB" id="10017101at2759"/>
<dbReference type="SUPFAM" id="SSF53335">
    <property type="entry name" value="S-adenosyl-L-methionine-dependent methyltransferases"/>
    <property type="match status" value="1"/>
</dbReference>
<dbReference type="InterPro" id="IPR013216">
    <property type="entry name" value="Methyltransf_11"/>
</dbReference>
<dbReference type="GO" id="GO:0008757">
    <property type="term" value="F:S-adenosylmethionine-dependent methyltransferase activity"/>
    <property type="evidence" value="ECO:0007669"/>
    <property type="project" value="InterPro"/>
</dbReference>
<proteinExistence type="predicted"/>
<organism evidence="3 4">
    <name type="scientific">Tortispora caseinolytica NRRL Y-17796</name>
    <dbReference type="NCBI Taxonomy" id="767744"/>
    <lineage>
        <taxon>Eukaryota</taxon>
        <taxon>Fungi</taxon>
        <taxon>Dikarya</taxon>
        <taxon>Ascomycota</taxon>
        <taxon>Saccharomycotina</taxon>
        <taxon>Trigonopsidomycetes</taxon>
        <taxon>Trigonopsidales</taxon>
        <taxon>Trigonopsidaceae</taxon>
        <taxon>Tortispora</taxon>
    </lineage>
</organism>
<feature type="compositionally biased region" description="Polar residues" evidence="1">
    <location>
        <begin position="145"/>
        <end position="158"/>
    </location>
</feature>
<protein>
    <recommendedName>
        <fullName evidence="2">Methyltransferase type 11 domain-containing protein</fullName>
    </recommendedName>
</protein>
<dbReference type="AlphaFoldDB" id="A0A1E4TAK3"/>
<dbReference type="Proteomes" id="UP000095023">
    <property type="component" value="Unassembled WGS sequence"/>
</dbReference>
<dbReference type="Gene3D" id="3.40.50.150">
    <property type="entry name" value="Vaccinia Virus protein VP39"/>
    <property type="match status" value="1"/>
</dbReference>
<feature type="domain" description="Methyltransferase type 11" evidence="2">
    <location>
        <begin position="389"/>
        <end position="440"/>
    </location>
</feature>
<feature type="region of interest" description="Disordered" evidence="1">
    <location>
        <begin position="1"/>
        <end position="124"/>
    </location>
</feature>
<keyword evidence="4" id="KW-1185">Reference proteome</keyword>
<evidence type="ECO:0000259" key="2">
    <source>
        <dbReference type="Pfam" id="PF08241"/>
    </source>
</evidence>
<evidence type="ECO:0000256" key="1">
    <source>
        <dbReference type="SAM" id="MobiDB-lite"/>
    </source>
</evidence>
<dbReference type="PANTHER" id="PTHR43591">
    <property type="entry name" value="METHYLTRANSFERASE"/>
    <property type="match status" value="1"/>
</dbReference>
<gene>
    <name evidence="3" type="ORF">CANCADRAFT_45230</name>
</gene>
<feature type="compositionally biased region" description="Polar residues" evidence="1">
    <location>
        <begin position="56"/>
        <end position="71"/>
    </location>
</feature>
<evidence type="ECO:0000313" key="3">
    <source>
        <dbReference type="EMBL" id="ODV88733.1"/>
    </source>
</evidence>
<name>A0A1E4TAK3_9ASCO</name>
<feature type="compositionally biased region" description="Basic and acidic residues" evidence="1">
    <location>
        <begin position="20"/>
        <end position="31"/>
    </location>
</feature>
<sequence length="568" mass="62794">MARDANLPSKSIRGLSWFHKQQDQADKKEPATQRASGSSTRRGPVSRKSSAVGPLDTSQLAKPSTPTQRNDPSYKITPFTEDSRTAKASMNVAAGSSLNAQNPPRRDSNPAIKEDNILAPVDSRGSGSIRSGLAGIYAPQRAPSRPSSIISGLSGRYSQSRKSRRSLEDLKPTVRVPTFSSNVSGDTSSFDSNPTSDYTLERISSEQRQQLWESFLRFEENTLVSDAVTYGQIRKEAWLQHTHTFLGKSLDSETTDLWLMTALRYFFNGQHLFSPAKDDITLVPKGGKARHVLDIQGLVSSQWTWQIALDHPSLQIFGLQFQHARSSQPSISSSDNSSASFVSAEQGVANTISGETLATSTTTNSAARESELSQDAEELGGLYGPTNYQHLYTADLCALPFPDDFFDVITSKSIWYLLRTKDIGRFMKEVYRVLKPGGYVEMIGVNLQIMPESKNEMVQEAMAMLKSGLEEVGLSVDSSEDYLHAMKECGLIDINEAHWLLPLGWGGSIRHVSEFIGFYYLQVMFSNFTRITRGHMTNLFHYLSTSEARGEPNVIGLSLGYGQKPLSK</sequence>
<dbReference type="PANTHER" id="PTHR43591:SF24">
    <property type="entry name" value="2-METHOXY-6-POLYPRENYL-1,4-BENZOQUINOL METHYLASE, MITOCHONDRIAL"/>
    <property type="match status" value="1"/>
</dbReference>
<accession>A0A1E4TAK3</accession>
<evidence type="ECO:0000313" key="4">
    <source>
        <dbReference type="Proteomes" id="UP000095023"/>
    </source>
</evidence>